<dbReference type="RefSeq" id="WP_266280532.1">
    <property type="nucleotide sequence ID" value="NZ_JAPKNF010000001.1"/>
</dbReference>
<evidence type="ECO:0000313" key="1">
    <source>
        <dbReference type="EMBL" id="MDQ0515761.1"/>
    </source>
</evidence>
<keyword evidence="2" id="KW-1185">Reference proteome</keyword>
<evidence type="ECO:0000313" key="2">
    <source>
        <dbReference type="Proteomes" id="UP001223743"/>
    </source>
</evidence>
<gene>
    <name evidence="1" type="ORF">QO015_001374</name>
</gene>
<dbReference type="Proteomes" id="UP001223743">
    <property type="component" value="Unassembled WGS sequence"/>
</dbReference>
<reference evidence="1 2" key="1">
    <citation type="submission" date="2023-07" db="EMBL/GenBank/DDBJ databases">
        <title>Genomic Encyclopedia of Type Strains, Phase IV (KMG-IV): sequencing the most valuable type-strain genomes for metagenomic binning, comparative biology and taxonomic classification.</title>
        <authorList>
            <person name="Goeker M."/>
        </authorList>
    </citation>
    <scope>NUCLEOTIDE SEQUENCE [LARGE SCALE GENOMIC DNA]</scope>
    <source>
        <strain evidence="1 2">B1-1</strain>
    </source>
</reference>
<comment type="caution">
    <text evidence="1">The sequence shown here is derived from an EMBL/GenBank/DDBJ whole genome shotgun (WGS) entry which is preliminary data.</text>
</comment>
<accession>A0ABU0M496</accession>
<protein>
    <submittedName>
        <fullName evidence="1">Uncharacterized protein</fullName>
    </submittedName>
</protein>
<dbReference type="EMBL" id="JAUSWJ010000001">
    <property type="protein sequence ID" value="MDQ0515761.1"/>
    <property type="molecule type" value="Genomic_DNA"/>
</dbReference>
<organism evidence="1 2">
    <name type="scientific">Kaistia geumhonensis</name>
    <dbReference type="NCBI Taxonomy" id="410839"/>
    <lineage>
        <taxon>Bacteria</taxon>
        <taxon>Pseudomonadati</taxon>
        <taxon>Pseudomonadota</taxon>
        <taxon>Alphaproteobacteria</taxon>
        <taxon>Hyphomicrobiales</taxon>
        <taxon>Kaistiaceae</taxon>
        <taxon>Kaistia</taxon>
    </lineage>
</organism>
<name>A0ABU0M496_9HYPH</name>
<sequence>MALAVAGAPVAAAAGEVADKAADAERLLGEGKVDKAIEALDASVEAFWKAAPLTFRKALFVDEATGFGEFKPRPYAVFPPGAELKIYAEPVGFGWQDENGAEKITFRTQIAIRNAKGLILAKSSAPAVLEKTSRSKSRDFHITVTFMLPDLKPGDYQLVLTVTDAATGKSAPIDLPITIAGG</sequence>
<proteinExistence type="predicted"/>